<sequence>MARLIIPIILITVSIIGFLKVLNPMYADVKLLKAQTASYNEALDNSKALEAERDKLTKQYNSFAPEDLSKIEKLLPNSVDNIRLILEIEKLASPYGMVLRDVRYDTFKEEDAETPVRQAGGGVESLPTEYGAWDLEFSTEGAYSNFLNFIRDLESNLRLVDISSIQFASDTTTGKGGGASTSEVYKYSFKIKTYWLRN</sequence>
<evidence type="ECO:0000313" key="4">
    <source>
        <dbReference type="Proteomes" id="UP000178985"/>
    </source>
</evidence>
<proteinExistence type="predicted"/>
<dbReference type="Gene3D" id="3.30.70.60">
    <property type="match status" value="1"/>
</dbReference>
<evidence type="ECO:0008006" key="5">
    <source>
        <dbReference type="Google" id="ProtNLM"/>
    </source>
</evidence>
<feature type="coiled-coil region" evidence="1">
    <location>
        <begin position="32"/>
        <end position="59"/>
    </location>
</feature>
<keyword evidence="2" id="KW-0472">Membrane</keyword>
<dbReference type="EMBL" id="MFTO01000013">
    <property type="protein sequence ID" value="OGI63778.1"/>
    <property type="molecule type" value="Genomic_DNA"/>
</dbReference>
<dbReference type="AlphaFoldDB" id="A0A1F6V2D6"/>
<keyword evidence="2" id="KW-1133">Transmembrane helix</keyword>
<evidence type="ECO:0000256" key="2">
    <source>
        <dbReference type="SAM" id="Phobius"/>
    </source>
</evidence>
<dbReference type="Proteomes" id="UP000178985">
    <property type="component" value="Unassembled WGS sequence"/>
</dbReference>
<keyword evidence="1" id="KW-0175">Coiled coil</keyword>
<organism evidence="3 4">
    <name type="scientific">Candidatus Nomurabacteria bacterium RIFCSPHIGHO2_01_FULL_40_20</name>
    <dbReference type="NCBI Taxonomy" id="1801738"/>
    <lineage>
        <taxon>Bacteria</taxon>
        <taxon>Candidatus Nomuraibacteriota</taxon>
    </lineage>
</organism>
<dbReference type="InterPro" id="IPR014717">
    <property type="entry name" value="Transl_elong_EF1B/ribsomal_bS6"/>
</dbReference>
<keyword evidence="2" id="KW-0812">Transmembrane</keyword>
<gene>
    <name evidence="3" type="ORF">A2733_02310</name>
</gene>
<evidence type="ECO:0000256" key="1">
    <source>
        <dbReference type="SAM" id="Coils"/>
    </source>
</evidence>
<feature type="transmembrane region" description="Helical" evidence="2">
    <location>
        <begin position="6"/>
        <end position="23"/>
    </location>
</feature>
<name>A0A1F6V2D6_9BACT</name>
<accession>A0A1F6V2D6</accession>
<protein>
    <recommendedName>
        <fullName evidence="5">Pilus assembly protein PilO</fullName>
    </recommendedName>
</protein>
<comment type="caution">
    <text evidence="3">The sequence shown here is derived from an EMBL/GenBank/DDBJ whole genome shotgun (WGS) entry which is preliminary data.</text>
</comment>
<reference evidence="3 4" key="1">
    <citation type="journal article" date="2016" name="Nat. Commun.">
        <title>Thousands of microbial genomes shed light on interconnected biogeochemical processes in an aquifer system.</title>
        <authorList>
            <person name="Anantharaman K."/>
            <person name="Brown C.T."/>
            <person name="Hug L.A."/>
            <person name="Sharon I."/>
            <person name="Castelle C.J."/>
            <person name="Probst A.J."/>
            <person name="Thomas B.C."/>
            <person name="Singh A."/>
            <person name="Wilkins M.J."/>
            <person name="Karaoz U."/>
            <person name="Brodie E.L."/>
            <person name="Williams K.H."/>
            <person name="Hubbard S.S."/>
            <person name="Banfield J.F."/>
        </authorList>
    </citation>
    <scope>NUCLEOTIDE SEQUENCE [LARGE SCALE GENOMIC DNA]</scope>
</reference>
<evidence type="ECO:0000313" key="3">
    <source>
        <dbReference type="EMBL" id="OGI63778.1"/>
    </source>
</evidence>